<organism evidence="2 3">
    <name type="scientific">Datura stramonium</name>
    <name type="common">Jimsonweed</name>
    <name type="synonym">Common thornapple</name>
    <dbReference type="NCBI Taxonomy" id="4076"/>
    <lineage>
        <taxon>Eukaryota</taxon>
        <taxon>Viridiplantae</taxon>
        <taxon>Streptophyta</taxon>
        <taxon>Embryophyta</taxon>
        <taxon>Tracheophyta</taxon>
        <taxon>Spermatophyta</taxon>
        <taxon>Magnoliopsida</taxon>
        <taxon>eudicotyledons</taxon>
        <taxon>Gunneridae</taxon>
        <taxon>Pentapetalae</taxon>
        <taxon>asterids</taxon>
        <taxon>lamiids</taxon>
        <taxon>Solanales</taxon>
        <taxon>Solanaceae</taxon>
        <taxon>Solanoideae</taxon>
        <taxon>Datureae</taxon>
        <taxon>Datura</taxon>
    </lineage>
</organism>
<evidence type="ECO:0000313" key="3">
    <source>
        <dbReference type="Proteomes" id="UP000823775"/>
    </source>
</evidence>
<gene>
    <name evidence="2" type="ORF">HAX54_040973</name>
</gene>
<accession>A0ABS8VPQ1</accession>
<keyword evidence="3" id="KW-1185">Reference proteome</keyword>
<name>A0ABS8VPQ1_DATST</name>
<protein>
    <submittedName>
        <fullName evidence="2">Uncharacterized protein</fullName>
    </submittedName>
</protein>
<dbReference type="Proteomes" id="UP000823775">
    <property type="component" value="Unassembled WGS sequence"/>
</dbReference>
<evidence type="ECO:0000313" key="2">
    <source>
        <dbReference type="EMBL" id="MCE0482307.1"/>
    </source>
</evidence>
<comment type="caution">
    <text evidence="2">The sequence shown here is derived from an EMBL/GenBank/DDBJ whole genome shotgun (WGS) entry which is preliminary data.</text>
</comment>
<sequence>MFICPLLHRAMTKGRELITLVEPESSTCLDSYHRRVYISSISPASHGRRCLCSISRLPKMLATGATISTGYYWWSKKSGDERYKLAKIPSNRCMKPCWYRTIEEIAPDHASKKAIHEERSHNGPPSPITCQ</sequence>
<dbReference type="EMBL" id="JACEIK010005856">
    <property type="protein sequence ID" value="MCE0482307.1"/>
    <property type="molecule type" value="Genomic_DNA"/>
</dbReference>
<feature type="region of interest" description="Disordered" evidence="1">
    <location>
        <begin position="112"/>
        <end position="131"/>
    </location>
</feature>
<proteinExistence type="predicted"/>
<feature type="compositionally biased region" description="Basic and acidic residues" evidence="1">
    <location>
        <begin position="112"/>
        <end position="121"/>
    </location>
</feature>
<reference evidence="2 3" key="1">
    <citation type="journal article" date="2021" name="BMC Genomics">
        <title>Datura genome reveals duplications of psychoactive alkaloid biosynthetic genes and high mutation rate following tissue culture.</title>
        <authorList>
            <person name="Rajewski A."/>
            <person name="Carter-House D."/>
            <person name="Stajich J."/>
            <person name="Litt A."/>
        </authorList>
    </citation>
    <scope>NUCLEOTIDE SEQUENCE [LARGE SCALE GENOMIC DNA]</scope>
    <source>
        <strain evidence="2">AR-01</strain>
    </source>
</reference>
<evidence type="ECO:0000256" key="1">
    <source>
        <dbReference type="SAM" id="MobiDB-lite"/>
    </source>
</evidence>